<feature type="compositionally biased region" description="Low complexity" evidence="2">
    <location>
        <begin position="244"/>
        <end position="254"/>
    </location>
</feature>
<dbReference type="PANTHER" id="PTHR22093:SF0">
    <property type="entry name" value="LEUKOCYTE RECEPTOR CLUSTER MEMBER 1"/>
    <property type="match status" value="1"/>
</dbReference>
<keyword evidence="1" id="KW-0175">Coiled coil</keyword>
<dbReference type="InterPro" id="IPR039875">
    <property type="entry name" value="LENG1-like"/>
</dbReference>
<evidence type="ECO:0000259" key="3">
    <source>
        <dbReference type="SMART" id="SM01083"/>
    </source>
</evidence>
<protein>
    <submittedName>
        <fullName evidence="4">CSON003725 protein</fullName>
    </submittedName>
</protein>
<feature type="region of interest" description="Disordered" evidence="2">
    <location>
        <begin position="206"/>
        <end position="261"/>
    </location>
</feature>
<feature type="compositionally biased region" description="Basic and acidic residues" evidence="2">
    <location>
        <begin position="273"/>
        <end position="287"/>
    </location>
</feature>
<feature type="compositionally biased region" description="Basic residues" evidence="2">
    <location>
        <begin position="206"/>
        <end position="240"/>
    </location>
</feature>
<dbReference type="SMART" id="SM01083">
    <property type="entry name" value="Cir_N"/>
    <property type="match status" value="1"/>
</dbReference>
<feature type="region of interest" description="Disordered" evidence="2">
    <location>
        <begin position="273"/>
        <end position="332"/>
    </location>
</feature>
<name>A0A336MZY5_CULSO</name>
<evidence type="ECO:0000256" key="1">
    <source>
        <dbReference type="SAM" id="Coils"/>
    </source>
</evidence>
<feature type="domain" description="CBF1-interacting co-repressor CIR N-terminal" evidence="3">
    <location>
        <begin position="8"/>
        <end position="44"/>
    </location>
</feature>
<dbReference type="VEuPathDB" id="VectorBase:CSON003725"/>
<dbReference type="EMBL" id="UFQT01001708">
    <property type="protein sequence ID" value="SSX31478.1"/>
    <property type="molecule type" value="Genomic_DNA"/>
</dbReference>
<evidence type="ECO:0000313" key="4">
    <source>
        <dbReference type="EMBL" id="SSX31478.1"/>
    </source>
</evidence>
<dbReference type="InterPro" id="IPR019339">
    <property type="entry name" value="CIR_N_dom"/>
</dbReference>
<sequence length="332" mass="38816">MNILPHKSWHVRTKANIARVRKDEAKAAEEKREKKRRIDLAEQEARIDILRKKAKLGQNSEDPDHSSIVHGTTSLVDSGHVNLFQALEEGRDAVKKPNVEYEKEKKDEQEKYEKQIGYLTYLGQDTNEALKKVDWYEEAPDREKLKNEKSEVGLKFKSLHDPLNVIKKYLPDERIELPSGSSTMRLSYEPIMSQVISINKELEIRKKLKKKEKKRKKESGKKSKKHKSKHKKKKSSKKKRDTSSSESDSNNSQGSEEDEAIEALKKQKLEILRQERLKREKEERARAEALLAKVRGDPPPKPKEPERPQIKQKYNSQFNPDLARQNYDDRYQ</sequence>
<organism evidence="4">
    <name type="scientific">Culicoides sonorensis</name>
    <name type="common">Biting midge</name>
    <dbReference type="NCBI Taxonomy" id="179676"/>
    <lineage>
        <taxon>Eukaryota</taxon>
        <taxon>Metazoa</taxon>
        <taxon>Ecdysozoa</taxon>
        <taxon>Arthropoda</taxon>
        <taxon>Hexapoda</taxon>
        <taxon>Insecta</taxon>
        <taxon>Pterygota</taxon>
        <taxon>Neoptera</taxon>
        <taxon>Endopterygota</taxon>
        <taxon>Diptera</taxon>
        <taxon>Nematocera</taxon>
        <taxon>Chironomoidea</taxon>
        <taxon>Ceratopogonidae</taxon>
        <taxon>Ceratopogoninae</taxon>
        <taxon>Culicoides</taxon>
        <taxon>Monoculicoides</taxon>
    </lineage>
</organism>
<feature type="coiled-coil region" evidence="1">
    <location>
        <begin position="17"/>
        <end position="44"/>
    </location>
</feature>
<evidence type="ECO:0000256" key="2">
    <source>
        <dbReference type="SAM" id="MobiDB-lite"/>
    </source>
</evidence>
<feature type="compositionally biased region" description="Basic and acidic residues" evidence="2">
    <location>
        <begin position="294"/>
        <end position="309"/>
    </location>
</feature>
<dbReference type="OMA" id="VWRRDNI"/>
<accession>A0A336MZY5</accession>
<dbReference type="AlphaFoldDB" id="A0A336MZY5"/>
<gene>
    <name evidence="4" type="primary">CSON003725</name>
</gene>
<reference evidence="4" key="1">
    <citation type="submission" date="2018-07" db="EMBL/GenBank/DDBJ databases">
        <authorList>
            <person name="Quirk P.G."/>
            <person name="Krulwich T.A."/>
        </authorList>
    </citation>
    <scope>NUCLEOTIDE SEQUENCE</scope>
</reference>
<proteinExistence type="predicted"/>
<dbReference type="PANTHER" id="PTHR22093">
    <property type="entry name" value="LEUKOCYTE RECEPTOR CLUSTER LRC MEMBER 1"/>
    <property type="match status" value="1"/>
</dbReference>
<dbReference type="Pfam" id="PF10197">
    <property type="entry name" value="Cir_N"/>
    <property type="match status" value="1"/>
</dbReference>